<dbReference type="Gene3D" id="3.40.50.300">
    <property type="entry name" value="P-loop containing nucleotide triphosphate hydrolases"/>
    <property type="match status" value="1"/>
</dbReference>
<dbReference type="Proteomes" id="UP000587070">
    <property type="component" value="Unassembled WGS sequence"/>
</dbReference>
<evidence type="ECO:0000313" key="2">
    <source>
        <dbReference type="EMBL" id="MBB4245842.1"/>
    </source>
</evidence>
<dbReference type="CDD" id="cd00009">
    <property type="entry name" value="AAA"/>
    <property type="match status" value="1"/>
</dbReference>
<sequence>MDDFDFGDFDPVEAEERTTRSRQLQQYCAGALQIAAAVERVFVLFPQFGACLAACDRAFQLSRTLNTPQGILIKGEPGSGKTTVAKYFIRSLPQSDLFDHGFGALLIRLRTAPTTAQAVGAMLRAVKYPFTSVKRTNVHTMRDIAFESIQHHGTRIIFIDQAHSLSYQAGQKRKDVNETTVSDLLVELMDQTGVSLCLLADANFTRLEDVAPALASRVTVREALSEFRNDEYWAGFLCAFARQAKAIALDCLTLPDIQQRTYTATMGNRRRFRRLIVEAVLIASDGGAAAVAKEHLARAFALVTGTASEAPNPYVA</sequence>
<comment type="caution">
    <text evidence="2">The sequence shown here is derived from an EMBL/GenBank/DDBJ whole genome shotgun (WGS) entry which is preliminary data.</text>
</comment>
<name>A0A840GB41_RHOTE</name>
<dbReference type="InterPro" id="IPR027417">
    <property type="entry name" value="P-loop_NTPase"/>
</dbReference>
<evidence type="ECO:0000313" key="3">
    <source>
        <dbReference type="Proteomes" id="UP000587070"/>
    </source>
</evidence>
<reference evidence="2 3" key="1">
    <citation type="submission" date="2020-08" db="EMBL/GenBank/DDBJ databases">
        <title>Genome sequencing of Purple Non-Sulfur Bacteria from various extreme environments.</title>
        <authorList>
            <person name="Mayer M."/>
        </authorList>
    </citation>
    <scope>NUCLEOTIDE SEQUENCE [LARGE SCALE GENOMIC DNA]</scope>
    <source>
        <strain evidence="2 3">2761</strain>
    </source>
</reference>
<dbReference type="Pfam" id="PF13401">
    <property type="entry name" value="AAA_22"/>
    <property type="match status" value="1"/>
</dbReference>
<accession>A0A840GB41</accession>
<gene>
    <name evidence="2" type="ORF">GGD90_000191</name>
</gene>
<dbReference type="InterPro" id="IPR049945">
    <property type="entry name" value="AAA_22"/>
</dbReference>
<dbReference type="InterPro" id="IPR003593">
    <property type="entry name" value="AAA+_ATPase"/>
</dbReference>
<dbReference type="OrthoDB" id="8892204at2"/>
<dbReference type="EMBL" id="JACIGE010000001">
    <property type="protein sequence ID" value="MBB4245842.1"/>
    <property type="molecule type" value="Genomic_DNA"/>
</dbReference>
<dbReference type="AlphaFoldDB" id="A0A840GB41"/>
<dbReference type="SMART" id="SM00382">
    <property type="entry name" value="AAA"/>
    <property type="match status" value="1"/>
</dbReference>
<dbReference type="GO" id="GO:0016887">
    <property type="term" value="F:ATP hydrolysis activity"/>
    <property type="evidence" value="ECO:0007669"/>
    <property type="project" value="InterPro"/>
</dbReference>
<organism evidence="2 3">
    <name type="scientific">Rhodocyclus tenuis</name>
    <name type="common">Rhodospirillum tenue</name>
    <dbReference type="NCBI Taxonomy" id="1066"/>
    <lineage>
        <taxon>Bacteria</taxon>
        <taxon>Pseudomonadati</taxon>
        <taxon>Pseudomonadota</taxon>
        <taxon>Betaproteobacteria</taxon>
        <taxon>Rhodocyclales</taxon>
        <taxon>Rhodocyclaceae</taxon>
        <taxon>Rhodocyclus</taxon>
    </lineage>
</organism>
<keyword evidence="3" id="KW-1185">Reference proteome</keyword>
<protein>
    <submittedName>
        <fullName evidence="2">Nucleoside-triphosphatase THEP1</fullName>
    </submittedName>
</protein>
<proteinExistence type="predicted"/>
<feature type="domain" description="AAA+ ATPase" evidence="1">
    <location>
        <begin position="67"/>
        <end position="231"/>
    </location>
</feature>
<evidence type="ECO:0000259" key="1">
    <source>
        <dbReference type="SMART" id="SM00382"/>
    </source>
</evidence>
<dbReference type="SUPFAM" id="SSF52540">
    <property type="entry name" value="P-loop containing nucleoside triphosphate hydrolases"/>
    <property type="match status" value="1"/>
</dbReference>
<dbReference type="RefSeq" id="WP_153117011.1">
    <property type="nucleotide sequence ID" value="NZ_JACIGE010000001.1"/>
</dbReference>